<evidence type="ECO:0000256" key="10">
    <source>
        <dbReference type="ARBA" id="ARBA00023242"/>
    </source>
</evidence>
<dbReference type="SUPFAM" id="SSF57667">
    <property type="entry name" value="beta-beta-alpha zinc fingers"/>
    <property type="match status" value="4"/>
</dbReference>
<keyword evidence="5" id="KW-0863">Zinc-finger</keyword>
<dbReference type="FunFam" id="3.30.160.60:FF:000624">
    <property type="entry name" value="zinc finger protein 697"/>
    <property type="match status" value="1"/>
</dbReference>
<dbReference type="OrthoDB" id="8895262at2759"/>
<keyword evidence="3" id="KW-0479">Metal-binding</keyword>
<dbReference type="GO" id="GO:0005634">
    <property type="term" value="C:nucleus"/>
    <property type="evidence" value="ECO:0007669"/>
    <property type="project" value="UniProtKB-SubCell"/>
</dbReference>
<dbReference type="Gene3D" id="3.30.160.60">
    <property type="entry name" value="Classic Zinc Finger"/>
    <property type="match status" value="7"/>
</dbReference>
<keyword evidence="6" id="KW-0862">Zinc</keyword>
<evidence type="ECO:0000256" key="9">
    <source>
        <dbReference type="ARBA" id="ARBA00023163"/>
    </source>
</evidence>
<dbReference type="SMART" id="SM00355">
    <property type="entry name" value="ZnF_C2H2"/>
    <property type="match status" value="7"/>
</dbReference>
<protein>
    <submittedName>
        <fullName evidence="11">Uncharacterized protein</fullName>
    </submittedName>
</protein>
<keyword evidence="4" id="KW-0677">Repeat</keyword>
<reference evidence="11" key="1">
    <citation type="submission" date="2020-11" db="EMBL/GenBank/DDBJ databases">
        <authorList>
            <person name="Tran Van P."/>
        </authorList>
    </citation>
    <scope>NUCLEOTIDE SEQUENCE</scope>
</reference>
<dbReference type="InterPro" id="IPR036236">
    <property type="entry name" value="Znf_C2H2_sf"/>
</dbReference>
<dbReference type="EMBL" id="OB663856">
    <property type="protein sequence ID" value="CAD7231771.1"/>
    <property type="molecule type" value="Genomic_DNA"/>
</dbReference>
<evidence type="ECO:0000256" key="4">
    <source>
        <dbReference type="ARBA" id="ARBA00022737"/>
    </source>
</evidence>
<evidence type="ECO:0000256" key="6">
    <source>
        <dbReference type="ARBA" id="ARBA00022833"/>
    </source>
</evidence>
<evidence type="ECO:0000256" key="5">
    <source>
        <dbReference type="ARBA" id="ARBA00022771"/>
    </source>
</evidence>
<keyword evidence="9" id="KW-0804">Transcription</keyword>
<accession>A0A7R8ZU11</accession>
<dbReference type="PANTHER" id="PTHR16515:SF57">
    <property type="entry name" value="ZINC FINGER PROTEIN 154-LIKE"/>
    <property type="match status" value="1"/>
</dbReference>
<dbReference type="GO" id="GO:0008270">
    <property type="term" value="F:zinc ion binding"/>
    <property type="evidence" value="ECO:0007669"/>
    <property type="project" value="UniProtKB-KW"/>
</dbReference>
<dbReference type="Pfam" id="PF00096">
    <property type="entry name" value="zf-C2H2"/>
    <property type="match status" value="5"/>
</dbReference>
<evidence type="ECO:0000256" key="8">
    <source>
        <dbReference type="ARBA" id="ARBA00023125"/>
    </source>
</evidence>
<comment type="subcellular location">
    <subcellularLocation>
        <location evidence="1">Nucleus</location>
    </subcellularLocation>
</comment>
<keyword evidence="7" id="KW-0805">Transcription regulation</keyword>
<dbReference type="PANTHER" id="PTHR16515">
    <property type="entry name" value="PR DOMAIN ZINC FINGER PROTEIN"/>
    <property type="match status" value="1"/>
</dbReference>
<sequence length="452" mass="50867">MLAQVDTHWGETLCLQDLWKIIRTERQFIQAQVDTQVERNPLLAGFVENHSHGTAQVDARNRFLQLIRLWERVSSRSRTGWDSKSKQRNNPFVLFSLDEVSHFTKSEDFEVPNHPNDFSGSGETLPLKDVIPRSMDNDNQRCDVPDRIEVSEDDGTVRKAKNSGGHCHVFFAKRTRHTPFRESSLFSEARVLAKAQSGSLSTHKFTHTGEKPFACRICGKSFALSHHLSSHKLTHTGEKHFAICGKSFQTKGNLSTHKFTHTGEKPFDCRICGKAFSQSGHLSSHKLTHTGEKPFACRICGKSFAQSSHLSTHKSTHTGVKLFACRICGKSFAQSGNLSKHKLTHTGEKPFACRICGKSFARNGDLSSHKLTHTGDFGKLTKRASVVNRSVFSYVLSLFAKATRQTPFLKAWKVGFGEIQEHTTKHCEEEQSVCALCGELFRLVEDFEKHLK</sequence>
<dbReference type="PROSITE" id="PS50157">
    <property type="entry name" value="ZINC_FINGER_C2H2_2"/>
    <property type="match status" value="6"/>
</dbReference>
<evidence type="ECO:0000256" key="1">
    <source>
        <dbReference type="ARBA" id="ARBA00004123"/>
    </source>
</evidence>
<dbReference type="FunFam" id="3.30.160.60:FF:002343">
    <property type="entry name" value="Zinc finger protein 33A"/>
    <property type="match status" value="2"/>
</dbReference>
<evidence type="ECO:0000256" key="7">
    <source>
        <dbReference type="ARBA" id="ARBA00023015"/>
    </source>
</evidence>
<organism evidence="11">
    <name type="scientific">Cyprideis torosa</name>
    <dbReference type="NCBI Taxonomy" id="163714"/>
    <lineage>
        <taxon>Eukaryota</taxon>
        <taxon>Metazoa</taxon>
        <taxon>Ecdysozoa</taxon>
        <taxon>Arthropoda</taxon>
        <taxon>Crustacea</taxon>
        <taxon>Oligostraca</taxon>
        <taxon>Ostracoda</taxon>
        <taxon>Podocopa</taxon>
        <taxon>Podocopida</taxon>
        <taxon>Cytherocopina</taxon>
        <taxon>Cytheroidea</taxon>
        <taxon>Cytherideidae</taxon>
        <taxon>Cyprideis</taxon>
    </lineage>
</organism>
<dbReference type="GO" id="GO:0006355">
    <property type="term" value="P:regulation of DNA-templated transcription"/>
    <property type="evidence" value="ECO:0007669"/>
    <property type="project" value="UniProtKB-ARBA"/>
</dbReference>
<dbReference type="InterPro" id="IPR013087">
    <property type="entry name" value="Znf_C2H2_type"/>
</dbReference>
<keyword evidence="8" id="KW-0238">DNA-binding</keyword>
<dbReference type="AlphaFoldDB" id="A0A7R8ZU11"/>
<evidence type="ECO:0000313" key="11">
    <source>
        <dbReference type="EMBL" id="CAD7231771.1"/>
    </source>
</evidence>
<evidence type="ECO:0000256" key="2">
    <source>
        <dbReference type="ARBA" id="ARBA00006991"/>
    </source>
</evidence>
<dbReference type="FunFam" id="3.30.160.60:FF:000931">
    <property type="entry name" value="zinc finger protein 697"/>
    <property type="match status" value="1"/>
</dbReference>
<gene>
    <name evidence="11" type="ORF">CTOB1V02_LOCUS9614</name>
</gene>
<keyword evidence="10" id="KW-0539">Nucleus</keyword>
<dbReference type="InterPro" id="IPR050331">
    <property type="entry name" value="Zinc_finger"/>
</dbReference>
<dbReference type="PROSITE" id="PS00028">
    <property type="entry name" value="ZINC_FINGER_C2H2_1"/>
    <property type="match status" value="5"/>
</dbReference>
<proteinExistence type="inferred from homology"/>
<evidence type="ECO:0000256" key="3">
    <source>
        <dbReference type="ARBA" id="ARBA00022723"/>
    </source>
</evidence>
<dbReference type="FunFam" id="3.30.160.60:FF:000557">
    <property type="entry name" value="zinc finger and SCAN domain-containing protein 29"/>
    <property type="match status" value="1"/>
</dbReference>
<name>A0A7R8ZU11_9CRUS</name>
<dbReference type="GO" id="GO:0003677">
    <property type="term" value="F:DNA binding"/>
    <property type="evidence" value="ECO:0007669"/>
    <property type="project" value="UniProtKB-KW"/>
</dbReference>
<comment type="similarity">
    <text evidence="2">Belongs to the krueppel C2H2-type zinc-finger protein family.</text>
</comment>